<dbReference type="EMBL" id="CP039394">
    <property type="protein sequence ID" value="QCD37150.1"/>
    <property type="molecule type" value="Genomic_DNA"/>
</dbReference>
<sequence>MENKQEIENKERVDDGSLDFLQIPADETNKQFNCKETNQQHLINTTFWVCDFFEGMKTKFGENRVLVKIKMNLEDPEKDARKFFTNSRDIRYVLNEIKKRNAFPRRVTLKVNGNRYYFE</sequence>
<dbReference type="KEGG" id="mgod:E7746_14510"/>
<keyword evidence="2" id="KW-1185">Reference proteome</keyword>
<dbReference type="GeneID" id="82151173"/>
<accession>A0A4P7VSA4</accession>
<gene>
    <name evidence="1" type="ORF">E7746_14510</name>
</gene>
<keyword evidence="1" id="KW-0614">Plasmid</keyword>
<name>A0A4P7VSA4_9BACT</name>
<dbReference type="AlphaFoldDB" id="A0A4P7VSA4"/>
<organism evidence="1 2">
    <name type="scientific">Muribaculum gordoncarteri</name>
    <dbReference type="NCBI Taxonomy" id="2530390"/>
    <lineage>
        <taxon>Bacteria</taxon>
        <taxon>Pseudomonadati</taxon>
        <taxon>Bacteroidota</taxon>
        <taxon>Bacteroidia</taxon>
        <taxon>Bacteroidales</taxon>
        <taxon>Muribaculaceae</taxon>
        <taxon>Muribaculum</taxon>
    </lineage>
</organism>
<proteinExistence type="predicted"/>
<dbReference type="Proteomes" id="UP000297031">
    <property type="component" value="Plasmid pTAA-4-1"/>
</dbReference>
<geneLocation type="plasmid" evidence="2">
    <name>ptaa-4-1</name>
</geneLocation>
<dbReference type="RefSeq" id="WP_135472865.1">
    <property type="nucleotide sequence ID" value="NZ_CP039394.1"/>
</dbReference>
<reference evidence="1 2" key="1">
    <citation type="submission" date="2019-02" db="EMBL/GenBank/DDBJ databases">
        <title>Isolation and identification of novel species under the genus Muribaculum.</title>
        <authorList>
            <person name="Miyake S."/>
            <person name="Ding Y."/>
            <person name="Low A."/>
            <person name="Soh M."/>
            <person name="Seedorf H."/>
        </authorList>
    </citation>
    <scope>NUCLEOTIDE SEQUENCE [LARGE SCALE GENOMIC DNA]</scope>
    <source>
        <strain evidence="1 2">TLL-A4</strain>
        <plasmid evidence="2">ptaa-4-1</plasmid>
    </source>
</reference>
<dbReference type="OrthoDB" id="1007263at2"/>
<evidence type="ECO:0000313" key="2">
    <source>
        <dbReference type="Proteomes" id="UP000297031"/>
    </source>
</evidence>
<protein>
    <submittedName>
        <fullName evidence="1">Uncharacterized protein</fullName>
    </submittedName>
</protein>
<evidence type="ECO:0000313" key="1">
    <source>
        <dbReference type="EMBL" id="QCD37150.1"/>
    </source>
</evidence>